<feature type="transmembrane region" description="Helical" evidence="1">
    <location>
        <begin position="9"/>
        <end position="26"/>
    </location>
</feature>
<comment type="caution">
    <text evidence="2">The sequence shown here is derived from an EMBL/GenBank/DDBJ whole genome shotgun (WGS) entry which is preliminary data.</text>
</comment>
<feature type="transmembrane region" description="Helical" evidence="1">
    <location>
        <begin position="32"/>
        <end position="55"/>
    </location>
</feature>
<keyword evidence="1" id="KW-0472">Membrane</keyword>
<sequence length="87" mass="9635">MNNEFKSGIAYATSAYLLWGFLPIFWKAINGVAAGAVLAHRIVWSLVFMIILLLITRSFKAFIAECKAIIKDRKKLTGIALASFVIS</sequence>
<keyword evidence="1" id="KW-1133">Transmembrane helix</keyword>
<gene>
    <name evidence="2" type="ORF">NC799_07880</name>
</gene>
<accession>A0A9X3WBU9</accession>
<name>A0A9X3WBU9_9BACI</name>
<dbReference type="EMBL" id="JAMQKC010000004">
    <property type="protein sequence ID" value="MDC3416837.1"/>
    <property type="molecule type" value="Genomic_DNA"/>
</dbReference>
<protein>
    <recommendedName>
        <fullName evidence="4">EamA family transporter RarD</fullName>
    </recommendedName>
</protein>
<evidence type="ECO:0000313" key="3">
    <source>
        <dbReference type="Proteomes" id="UP001145069"/>
    </source>
</evidence>
<keyword evidence="3" id="KW-1185">Reference proteome</keyword>
<evidence type="ECO:0008006" key="4">
    <source>
        <dbReference type="Google" id="ProtNLM"/>
    </source>
</evidence>
<evidence type="ECO:0000256" key="1">
    <source>
        <dbReference type="SAM" id="Phobius"/>
    </source>
</evidence>
<dbReference type="AlphaFoldDB" id="A0A9X3WBU9"/>
<dbReference type="RefSeq" id="WP_272445859.1">
    <property type="nucleotide sequence ID" value="NZ_JAMQKC010000004.1"/>
</dbReference>
<evidence type="ECO:0000313" key="2">
    <source>
        <dbReference type="EMBL" id="MDC3416837.1"/>
    </source>
</evidence>
<dbReference type="Proteomes" id="UP001145069">
    <property type="component" value="Unassembled WGS sequence"/>
</dbReference>
<keyword evidence="1" id="KW-0812">Transmembrane</keyword>
<organism evidence="2 3">
    <name type="scientific">Aquibacillus salsiterrae</name>
    <dbReference type="NCBI Taxonomy" id="2950439"/>
    <lineage>
        <taxon>Bacteria</taxon>
        <taxon>Bacillati</taxon>
        <taxon>Bacillota</taxon>
        <taxon>Bacilli</taxon>
        <taxon>Bacillales</taxon>
        <taxon>Bacillaceae</taxon>
        <taxon>Aquibacillus</taxon>
    </lineage>
</organism>
<reference evidence="2" key="1">
    <citation type="submission" date="2022-06" db="EMBL/GenBank/DDBJ databases">
        <title>Aquibacillus sp. a new bacterium isolated from soil saline samples.</title>
        <authorList>
            <person name="Galisteo C."/>
            <person name="De La Haba R."/>
            <person name="Sanchez-Porro C."/>
            <person name="Ventosa A."/>
        </authorList>
    </citation>
    <scope>NUCLEOTIDE SEQUENCE</scope>
    <source>
        <strain evidence="2">3ASR75-54</strain>
    </source>
</reference>
<proteinExistence type="predicted"/>